<dbReference type="SUPFAM" id="SSF51206">
    <property type="entry name" value="cAMP-binding domain-like"/>
    <property type="match status" value="1"/>
</dbReference>
<dbReference type="PROSITE" id="PS50042">
    <property type="entry name" value="CNMP_BINDING_3"/>
    <property type="match status" value="1"/>
</dbReference>
<sequence length="199" mass="23314">MQDYLKILESISQKEKYLKHNMLFFEGEEAKNFYVLLKGKIRVYKSTMDFKEITLHYFSPISFIAEMPAYKGIKYPASAICEEESEVLKINFEQFKTLCLKDGNFSLIMILSLFEKIKILENQILSNSLSLKIKLARYLIENETKLPFITQRQIATDLNTCNETLSRLLKNFKNLEILQTSKGKVKLIDKEKIAKFAWN</sequence>
<dbReference type="InterPro" id="IPR018490">
    <property type="entry name" value="cNMP-bd_dom_sf"/>
</dbReference>
<dbReference type="RefSeq" id="WP_348519099.1">
    <property type="nucleotide sequence ID" value="NZ_CP155620.1"/>
</dbReference>
<dbReference type="PANTHER" id="PTHR24567">
    <property type="entry name" value="CRP FAMILY TRANSCRIPTIONAL REGULATORY PROTEIN"/>
    <property type="match status" value="1"/>
</dbReference>
<dbReference type="Pfam" id="PF00027">
    <property type="entry name" value="cNMP_binding"/>
    <property type="match status" value="1"/>
</dbReference>
<evidence type="ECO:0000259" key="4">
    <source>
        <dbReference type="PROSITE" id="PS50042"/>
    </source>
</evidence>
<dbReference type="InterPro" id="IPR050397">
    <property type="entry name" value="Env_Response_Regulators"/>
</dbReference>
<dbReference type="InterPro" id="IPR000595">
    <property type="entry name" value="cNMP-bd_dom"/>
</dbReference>
<dbReference type="InterPro" id="IPR036388">
    <property type="entry name" value="WH-like_DNA-bd_sf"/>
</dbReference>
<dbReference type="AlphaFoldDB" id="A0AAU7E9I5"/>
<dbReference type="CDD" id="cd00038">
    <property type="entry name" value="CAP_ED"/>
    <property type="match status" value="1"/>
</dbReference>
<feature type="domain" description="Cyclic nucleotide-binding" evidence="4">
    <location>
        <begin position="1"/>
        <end position="98"/>
    </location>
</feature>
<evidence type="ECO:0000256" key="3">
    <source>
        <dbReference type="ARBA" id="ARBA00023163"/>
    </source>
</evidence>
<evidence type="ECO:0000256" key="2">
    <source>
        <dbReference type="ARBA" id="ARBA00023125"/>
    </source>
</evidence>
<proteinExistence type="predicted"/>
<dbReference type="SUPFAM" id="SSF46785">
    <property type="entry name" value="Winged helix' DNA-binding domain"/>
    <property type="match status" value="1"/>
</dbReference>
<dbReference type="InterPro" id="IPR014710">
    <property type="entry name" value="RmlC-like_jellyroll"/>
</dbReference>
<dbReference type="Gene3D" id="1.10.10.10">
    <property type="entry name" value="Winged helix-like DNA-binding domain superfamily/Winged helix DNA-binding domain"/>
    <property type="match status" value="1"/>
</dbReference>
<dbReference type="PANTHER" id="PTHR24567:SF26">
    <property type="entry name" value="REGULATORY PROTEIN YEIL"/>
    <property type="match status" value="1"/>
</dbReference>
<evidence type="ECO:0000256" key="1">
    <source>
        <dbReference type="ARBA" id="ARBA00023015"/>
    </source>
</evidence>
<dbReference type="EMBL" id="CP155620">
    <property type="protein sequence ID" value="XBJ30087.1"/>
    <property type="molecule type" value="Genomic_DNA"/>
</dbReference>
<gene>
    <name evidence="5" type="ORF">AAH949_04485</name>
</gene>
<dbReference type="GO" id="GO:0003700">
    <property type="term" value="F:DNA-binding transcription factor activity"/>
    <property type="evidence" value="ECO:0007669"/>
    <property type="project" value="TreeGrafter"/>
</dbReference>
<protein>
    <submittedName>
        <fullName evidence="5">Crp/Fnr family transcriptional regulator</fullName>
    </submittedName>
</protein>
<dbReference type="Gene3D" id="2.60.120.10">
    <property type="entry name" value="Jelly Rolls"/>
    <property type="match status" value="1"/>
</dbReference>
<reference evidence="5" key="1">
    <citation type="submission" date="2024-05" db="EMBL/GenBank/DDBJ databases">
        <title>Campylobacter coli isolated from environmental waters in Slovenia.</title>
        <authorList>
            <person name="Zautner A.E."/>
            <person name="Bunk B."/>
            <person name="Riedel T."/>
            <person name="Sproeer C."/>
        </authorList>
    </citation>
    <scope>NUCLEOTIDE SEQUENCE</scope>
    <source>
        <strain evidence="5">CCS1377</strain>
    </source>
</reference>
<dbReference type="GO" id="GO:0003677">
    <property type="term" value="F:DNA binding"/>
    <property type="evidence" value="ECO:0007669"/>
    <property type="project" value="UniProtKB-KW"/>
</dbReference>
<dbReference type="InterPro" id="IPR036390">
    <property type="entry name" value="WH_DNA-bd_sf"/>
</dbReference>
<keyword evidence="1" id="KW-0805">Transcription regulation</keyword>
<name>A0AAU7E9I5_9BACT</name>
<dbReference type="InterPro" id="IPR012318">
    <property type="entry name" value="HTH_CRP"/>
</dbReference>
<organism evidence="5">
    <name type="scientific">Campylobacter sp. CCS1377</name>
    <dbReference type="NCBI Taxonomy" id="3158229"/>
    <lineage>
        <taxon>Bacteria</taxon>
        <taxon>Pseudomonadati</taxon>
        <taxon>Campylobacterota</taxon>
        <taxon>Epsilonproteobacteria</taxon>
        <taxon>Campylobacterales</taxon>
        <taxon>Campylobacteraceae</taxon>
        <taxon>Campylobacter</taxon>
    </lineage>
</organism>
<dbReference type="GO" id="GO:0005829">
    <property type="term" value="C:cytosol"/>
    <property type="evidence" value="ECO:0007669"/>
    <property type="project" value="TreeGrafter"/>
</dbReference>
<accession>A0AAU7E9I5</accession>
<keyword evidence="3" id="KW-0804">Transcription</keyword>
<dbReference type="Pfam" id="PF13545">
    <property type="entry name" value="HTH_Crp_2"/>
    <property type="match status" value="1"/>
</dbReference>
<keyword evidence="2" id="KW-0238">DNA-binding</keyword>
<evidence type="ECO:0000313" key="5">
    <source>
        <dbReference type="EMBL" id="XBJ30087.1"/>
    </source>
</evidence>
<dbReference type="SMART" id="SM00100">
    <property type="entry name" value="cNMP"/>
    <property type="match status" value="1"/>
</dbReference>